<sequence>MTARILLAALLSIASATADADASGLVVGVSDGDTLTVLEADHSQRRIRLAGIDAPEKSQAFGDRSKRALSDCAFGRQAVLVGSKVDRYGRLVAKVVVGGVDCNLRQVALGLAWHYKDYEREQLAEDRAAYATAESEARDRRSGLWRDDEPLAPWAYRRDRR</sequence>
<feature type="signal peptide" evidence="1">
    <location>
        <begin position="1"/>
        <end position="20"/>
    </location>
</feature>
<dbReference type="SMART" id="SM00318">
    <property type="entry name" value="SNc"/>
    <property type="match status" value="1"/>
</dbReference>
<dbReference type="InterPro" id="IPR035437">
    <property type="entry name" value="SNase_OB-fold_sf"/>
</dbReference>
<keyword evidence="1" id="KW-0732">Signal</keyword>
<dbReference type="GO" id="GO:0003676">
    <property type="term" value="F:nucleic acid binding"/>
    <property type="evidence" value="ECO:0007669"/>
    <property type="project" value="InterPro"/>
</dbReference>
<organism evidence="3 4">
    <name type="scientific">Caenimonas sedimenti</name>
    <dbReference type="NCBI Taxonomy" id="2596921"/>
    <lineage>
        <taxon>Bacteria</taxon>
        <taxon>Pseudomonadati</taxon>
        <taxon>Pseudomonadota</taxon>
        <taxon>Betaproteobacteria</taxon>
        <taxon>Burkholderiales</taxon>
        <taxon>Comamonadaceae</taxon>
        <taxon>Caenimonas</taxon>
    </lineage>
</organism>
<evidence type="ECO:0000313" key="4">
    <source>
        <dbReference type="Proteomes" id="UP000318199"/>
    </source>
</evidence>
<feature type="domain" description="TNase-like" evidence="2">
    <location>
        <begin position="20"/>
        <end position="147"/>
    </location>
</feature>
<protein>
    <submittedName>
        <fullName evidence="3">Thermonuclease family protein</fullName>
    </submittedName>
</protein>
<proteinExistence type="predicted"/>
<feature type="chain" id="PRO_5022037550" evidence="1">
    <location>
        <begin position="21"/>
        <end position="161"/>
    </location>
</feature>
<dbReference type="PROSITE" id="PS50830">
    <property type="entry name" value="TNASE_3"/>
    <property type="match status" value="1"/>
</dbReference>
<dbReference type="PANTHER" id="PTHR12302:SF26">
    <property type="entry name" value="BLR1266 PROTEIN"/>
    <property type="match status" value="1"/>
</dbReference>
<gene>
    <name evidence="3" type="ORF">FN976_20565</name>
</gene>
<name>A0A562ZL30_9BURK</name>
<keyword evidence="4" id="KW-1185">Reference proteome</keyword>
<dbReference type="AlphaFoldDB" id="A0A562ZL30"/>
<dbReference type="InterPro" id="IPR002071">
    <property type="entry name" value="Thermonucl_AS"/>
</dbReference>
<dbReference type="RefSeq" id="WP_145894941.1">
    <property type="nucleotide sequence ID" value="NZ_VOBQ01000016.1"/>
</dbReference>
<dbReference type="SUPFAM" id="SSF50199">
    <property type="entry name" value="Staphylococcal nuclease"/>
    <property type="match status" value="1"/>
</dbReference>
<dbReference type="Proteomes" id="UP000318199">
    <property type="component" value="Unassembled WGS sequence"/>
</dbReference>
<reference evidence="3 4" key="1">
    <citation type="submission" date="2019-07" db="EMBL/GenBank/DDBJ databases">
        <title>Caenimonas sedimenti sp. nov., isolated from activated sludge.</title>
        <authorList>
            <person name="Xu J."/>
        </authorList>
    </citation>
    <scope>NUCLEOTIDE SEQUENCE [LARGE SCALE GENOMIC DNA]</scope>
    <source>
        <strain evidence="3 4">HX-9-20</strain>
    </source>
</reference>
<dbReference type="Gene3D" id="2.40.50.90">
    <property type="match status" value="1"/>
</dbReference>
<dbReference type="GO" id="GO:0004518">
    <property type="term" value="F:nuclease activity"/>
    <property type="evidence" value="ECO:0007669"/>
    <property type="project" value="InterPro"/>
</dbReference>
<accession>A0A562ZL30</accession>
<evidence type="ECO:0000256" key="1">
    <source>
        <dbReference type="SAM" id="SignalP"/>
    </source>
</evidence>
<dbReference type="Pfam" id="PF00565">
    <property type="entry name" value="SNase"/>
    <property type="match status" value="1"/>
</dbReference>
<comment type="caution">
    <text evidence="3">The sequence shown here is derived from an EMBL/GenBank/DDBJ whole genome shotgun (WGS) entry which is preliminary data.</text>
</comment>
<evidence type="ECO:0000259" key="2">
    <source>
        <dbReference type="PROSITE" id="PS50830"/>
    </source>
</evidence>
<dbReference type="EMBL" id="VOBQ01000016">
    <property type="protein sequence ID" value="TWO69131.1"/>
    <property type="molecule type" value="Genomic_DNA"/>
</dbReference>
<dbReference type="PANTHER" id="PTHR12302">
    <property type="entry name" value="EBNA2 BINDING PROTEIN P100"/>
    <property type="match status" value="1"/>
</dbReference>
<dbReference type="OrthoDB" id="9805504at2"/>
<dbReference type="InterPro" id="IPR016071">
    <property type="entry name" value="Staphylococal_nuclease_OB-fold"/>
</dbReference>
<evidence type="ECO:0000313" key="3">
    <source>
        <dbReference type="EMBL" id="TWO69131.1"/>
    </source>
</evidence>
<dbReference type="PROSITE" id="PS01123">
    <property type="entry name" value="TNASE_1"/>
    <property type="match status" value="1"/>
</dbReference>